<dbReference type="Pfam" id="PF20102">
    <property type="entry name" value="DUF6492"/>
    <property type="match status" value="1"/>
</dbReference>
<keyword evidence="2" id="KW-1185">Reference proteome</keyword>
<proteinExistence type="predicted"/>
<dbReference type="EMBL" id="WXEW01000003">
    <property type="protein sequence ID" value="NAS22092.1"/>
    <property type="molecule type" value="Genomic_DNA"/>
</dbReference>
<evidence type="ECO:0000313" key="1">
    <source>
        <dbReference type="EMBL" id="NAS22092.1"/>
    </source>
</evidence>
<dbReference type="AlphaFoldDB" id="A0A7C9NGU2"/>
<protein>
    <submittedName>
        <fullName evidence="1">Uncharacterized protein</fullName>
    </submittedName>
</protein>
<dbReference type="InterPro" id="IPR045499">
    <property type="entry name" value="DUF6492"/>
</dbReference>
<gene>
    <name evidence="1" type="ORF">GT755_10395</name>
</gene>
<accession>A0A7C9NGU2</accession>
<name>A0A7C9NGU2_9ACTN</name>
<dbReference type="RefSeq" id="WP_161479512.1">
    <property type="nucleotide sequence ID" value="NZ_WXEW01000003.1"/>
</dbReference>
<evidence type="ECO:0000313" key="2">
    <source>
        <dbReference type="Proteomes" id="UP000479526"/>
    </source>
</evidence>
<dbReference type="Proteomes" id="UP000479526">
    <property type="component" value="Unassembled WGS sequence"/>
</dbReference>
<comment type="caution">
    <text evidence="1">The sequence shown here is derived from an EMBL/GenBank/DDBJ whole genome shotgun (WGS) entry which is preliminary data.</text>
</comment>
<organism evidence="1 2">
    <name type="scientific">Herbidospora solisilvae</name>
    <dbReference type="NCBI Taxonomy" id="2696284"/>
    <lineage>
        <taxon>Bacteria</taxon>
        <taxon>Bacillati</taxon>
        <taxon>Actinomycetota</taxon>
        <taxon>Actinomycetes</taxon>
        <taxon>Streptosporangiales</taxon>
        <taxon>Streptosporangiaceae</taxon>
        <taxon>Herbidospora</taxon>
    </lineage>
</organism>
<reference evidence="1 2" key="1">
    <citation type="submission" date="2020-01" db="EMBL/GenBank/DDBJ databases">
        <title>Herbidospora sp. NEAU-GS84 nov., a novel actinomycete isolated from soil.</title>
        <authorList>
            <person name="Han L."/>
        </authorList>
    </citation>
    <scope>NUCLEOTIDE SEQUENCE [LARGE SCALE GENOMIC DNA]</scope>
    <source>
        <strain evidence="1 2">NEAU-GS84</strain>
    </source>
</reference>
<sequence length="297" mass="33750">MTIEDGNRLDAVLPVAAHDWERFERLLAPSLAAFGGELLGTCWVVVPPALVNEATKRCPSGPYYVVCEEEVAPGLSRLCERDWFKQQVVKLAISAFVRTDFYLTLDADVLLVRNATARDFVKDGRAWLCATDAGIHPEWYQWSSSVLRTTWNGRYYGFTPAVLSVDAVNELFRYICRITRPGLTKGIRINRLAVSDLIDLLPWTEHSLYGIYLEAANRLEQYHYVTSQSLYENSVWKPGEFASWDPADSFRLDADFFFSVVQSTAEVPVKDVWEQISPYLENGHGVTNDRLLKNEVI</sequence>